<dbReference type="SMART" id="SM00388">
    <property type="entry name" value="HisKA"/>
    <property type="match status" value="1"/>
</dbReference>
<evidence type="ECO:0000256" key="12">
    <source>
        <dbReference type="ARBA" id="ARBA00023012"/>
    </source>
</evidence>
<keyword evidence="4" id="KW-1003">Cell membrane</keyword>
<evidence type="ECO:0000256" key="7">
    <source>
        <dbReference type="ARBA" id="ARBA00022692"/>
    </source>
</evidence>
<keyword evidence="6" id="KW-0808">Transferase</keyword>
<proteinExistence type="predicted"/>
<dbReference type="InterPro" id="IPR036097">
    <property type="entry name" value="HisK_dim/P_sf"/>
</dbReference>
<feature type="domain" description="Histidine kinase" evidence="15">
    <location>
        <begin position="276"/>
        <end position="494"/>
    </location>
</feature>
<dbReference type="InterPro" id="IPR036890">
    <property type="entry name" value="HATPase_C_sf"/>
</dbReference>
<evidence type="ECO:0000256" key="3">
    <source>
        <dbReference type="ARBA" id="ARBA00012438"/>
    </source>
</evidence>
<dbReference type="SUPFAM" id="SSF55874">
    <property type="entry name" value="ATPase domain of HSP90 chaperone/DNA topoisomerase II/histidine kinase"/>
    <property type="match status" value="1"/>
</dbReference>
<dbReference type="Gene3D" id="3.30.565.10">
    <property type="entry name" value="Histidine kinase-like ATPase, C-terminal domain"/>
    <property type="match status" value="1"/>
</dbReference>
<gene>
    <name evidence="17" type="ORF">EV211_11043</name>
</gene>
<organism evidence="17 18">
    <name type="scientific">Aminicella lysinilytica</name>
    <dbReference type="NCBI Taxonomy" id="433323"/>
    <lineage>
        <taxon>Bacteria</taxon>
        <taxon>Bacillati</taxon>
        <taxon>Bacillota</taxon>
        <taxon>Clostridia</taxon>
        <taxon>Peptostreptococcales</taxon>
        <taxon>Anaerovoracaceae</taxon>
        <taxon>Aminicella</taxon>
    </lineage>
</organism>
<evidence type="ECO:0000256" key="5">
    <source>
        <dbReference type="ARBA" id="ARBA00022553"/>
    </source>
</evidence>
<dbReference type="EC" id="2.7.13.3" evidence="3"/>
<dbReference type="PROSITE" id="PS50109">
    <property type="entry name" value="HIS_KIN"/>
    <property type="match status" value="1"/>
</dbReference>
<dbReference type="GO" id="GO:0000155">
    <property type="term" value="F:phosphorelay sensor kinase activity"/>
    <property type="evidence" value="ECO:0007669"/>
    <property type="project" value="InterPro"/>
</dbReference>
<sequence>MSSTNNNSRKKTGKQGIDLHSIKFKLWAYFITFAVILLCLIWLLQIFFLNTYYEEMKSNETSKIANHITESFASNDYDFDSLKSMIKTVSSYNDLTIMVSNTTGAFVITSESSDEMGPSRGISGKYAMDIVTLDQKLASSAINDGVTNISVGRGSNRTMEFACYLRDKDDNIVYTLYIFSPLFPVQSTVNILRSQLVYITIIAILLSLALALYLANRISKPIKDITNSAAEMGKGNYSVKFKGGHYSETRELADTLTAAEGELEKTDMYQKDLIANVSHDLRTPLTMIKSYAEMIRDLSGNNPVKRSAHLNVIIEEADRLNSLVNDMLNLSRMQSKRIKLEKTKFDFCKAAASIMSSYDILNESDGYDIQFHCNGDEAVVYSDEAKIKQVMSNLINNAVKYCGADKQILVDLKKSGKNIRFSVTDHGKGIAPDEVAHVWERYYKSSTHHVRPTDGSGLGLSIVKEILNLHKADFDVTSELNKGSTFWFELPILKNK</sequence>
<evidence type="ECO:0000259" key="16">
    <source>
        <dbReference type="PROSITE" id="PS50885"/>
    </source>
</evidence>
<evidence type="ECO:0000256" key="6">
    <source>
        <dbReference type="ARBA" id="ARBA00022679"/>
    </source>
</evidence>
<evidence type="ECO:0000256" key="1">
    <source>
        <dbReference type="ARBA" id="ARBA00000085"/>
    </source>
</evidence>
<dbReference type="EMBL" id="SNXO01000010">
    <property type="protein sequence ID" value="TDP57744.1"/>
    <property type="molecule type" value="Genomic_DNA"/>
</dbReference>
<keyword evidence="8" id="KW-0547">Nucleotide-binding</keyword>
<evidence type="ECO:0000256" key="2">
    <source>
        <dbReference type="ARBA" id="ARBA00004651"/>
    </source>
</evidence>
<evidence type="ECO:0000256" key="13">
    <source>
        <dbReference type="ARBA" id="ARBA00023136"/>
    </source>
</evidence>
<dbReference type="SMART" id="SM00387">
    <property type="entry name" value="HATPase_c"/>
    <property type="match status" value="1"/>
</dbReference>
<dbReference type="AlphaFoldDB" id="A0A4R6Q5R2"/>
<dbReference type="Gene3D" id="1.10.287.130">
    <property type="match status" value="1"/>
</dbReference>
<evidence type="ECO:0000256" key="14">
    <source>
        <dbReference type="SAM" id="Phobius"/>
    </source>
</evidence>
<keyword evidence="5" id="KW-0597">Phosphoprotein</keyword>
<keyword evidence="11 14" id="KW-1133">Transmembrane helix</keyword>
<feature type="transmembrane region" description="Helical" evidence="14">
    <location>
        <begin position="26"/>
        <end position="49"/>
    </location>
</feature>
<keyword evidence="12" id="KW-0902">Two-component regulatory system</keyword>
<dbReference type="InterPro" id="IPR050398">
    <property type="entry name" value="HssS/ArlS-like"/>
</dbReference>
<feature type="domain" description="HAMP" evidence="16">
    <location>
        <begin position="216"/>
        <end position="268"/>
    </location>
</feature>
<comment type="catalytic activity">
    <reaction evidence="1">
        <text>ATP + protein L-histidine = ADP + protein N-phospho-L-histidine.</text>
        <dbReference type="EC" id="2.7.13.3"/>
    </reaction>
</comment>
<dbReference type="PANTHER" id="PTHR45528:SF1">
    <property type="entry name" value="SENSOR HISTIDINE KINASE CPXA"/>
    <property type="match status" value="1"/>
</dbReference>
<dbReference type="Proteomes" id="UP000295500">
    <property type="component" value="Unassembled WGS sequence"/>
</dbReference>
<dbReference type="PROSITE" id="PS50885">
    <property type="entry name" value="HAMP"/>
    <property type="match status" value="1"/>
</dbReference>
<dbReference type="Pfam" id="PF02518">
    <property type="entry name" value="HATPase_c"/>
    <property type="match status" value="1"/>
</dbReference>
<protein>
    <recommendedName>
        <fullName evidence="3">histidine kinase</fullName>
        <ecNumber evidence="3">2.7.13.3</ecNumber>
    </recommendedName>
</protein>
<dbReference type="PRINTS" id="PR00344">
    <property type="entry name" value="BCTRLSENSOR"/>
</dbReference>
<dbReference type="InterPro" id="IPR004358">
    <property type="entry name" value="Sig_transdc_His_kin-like_C"/>
</dbReference>
<dbReference type="FunFam" id="3.30.565.10:FF:000006">
    <property type="entry name" value="Sensor histidine kinase WalK"/>
    <property type="match status" value="1"/>
</dbReference>
<accession>A0A4R6Q5R2</accession>
<reference evidence="17 18" key="1">
    <citation type="submission" date="2019-03" db="EMBL/GenBank/DDBJ databases">
        <title>Genomic Encyclopedia of Type Strains, Phase IV (KMG-IV): sequencing the most valuable type-strain genomes for metagenomic binning, comparative biology and taxonomic classification.</title>
        <authorList>
            <person name="Goeker M."/>
        </authorList>
    </citation>
    <scope>NUCLEOTIDE SEQUENCE [LARGE SCALE GENOMIC DNA]</scope>
    <source>
        <strain evidence="17 18">DSM 28287</strain>
    </source>
</reference>
<comment type="caution">
    <text evidence="17">The sequence shown here is derived from an EMBL/GenBank/DDBJ whole genome shotgun (WGS) entry which is preliminary data.</text>
</comment>
<feature type="transmembrane region" description="Helical" evidence="14">
    <location>
        <begin position="196"/>
        <end position="215"/>
    </location>
</feature>
<keyword evidence="9 17" id="KW-0418">Kinase</keyword>
<dbReference type="Gene3D" id="6.10.340.10">
    <property type="match status" value="1"/>
</dbReference>
<keyword evidence="13 14" id="KW-0472">Membrane</keyword>
<keyword evidence="18" id="KW-1185">Reference proteome</keyword>
<dbReference type="InterPro" id="IPR005467">
    <property type="entry name" value="His_kinase_dom"/>
</dbReference>
<dbReference type="OrthoDB" id="9813151at2"/>
<evidence type="ECO:0000313" key="18">
    <source>
        <dbReference type="Proteomes" id="UP000295500"/>
    </source>
</evidence>
<evidence type="ECO:0000256" key="9">
    <source>
        <dbReference type="ARBA" id="ARBA00022777"/>
    </source>
</evidence>
<dbReference type="GO" id="GO:0005524">
    <property type="term" value="F:ATP binding"/>
    <property type="evidence" value="ECO:0007669"/>
    <property type="project" value="UniProtKB-KW"/>
</dbReference>
<dbReference type="InterPro" id="IPR003661">
    <property type="entry name" value="HisK_dim/P_dom"/>
</dbReference>
<dbReference type="SUPFAM" id="SSF47384">
    <property type="entry name" value="Homodimeric domain of signal transducing histidine kinase"/>
    <property type="match status" value="1"/>
</dbReference>
<evidence type="ECO:0000256" key="8">
    <source>
        <dbReference type="ARBA" id="ARBA00022741"/>
    </source>
</evidence>
<evidence type="ECO:0000256" key="10">
    <source>
        <dbReference type="ARBA" id="ARBA00022840"/>
    </source>
</evidence>
<dbReference type="PANTHER" id="PTHR45528">
    <property type="entry name" value="SENSOR HISTIDINE KINASE CPXA"/>
    <property type="match status" value="1"/>
</dbReference>
<keyword evidence="10" id="KW-0067">ATP-binding</keyword>
<evidence type="ECO:0000256" key="4">
    <source>
        <dbReference type="ARBA" id="ARBA00022475"/>
    </source>
</evidence>
<name>A0A4R6Q5R2_9FIRM</name>
<dbReference type="InterPro" id="IPR003594">
    <property type="entry name" value="HATPase_dom"/>
</dbReference>
<keyword evidence="7 14" id="KW-0812">Transmembrane</keyword>
<evidence type="ECO:0000259" key="15">
    <source>
        <dbReference type="PROSITE" id="PS50109"/>
    </source>
</evidence>
<dbReference type="InterPro" id="IPR003660">
    <property type="entry name" value="HAMP_dom"/>
</dbReference>
<dbReference type="RefSeq" id="WP_133528143.1">
    <property type="nucleotide sequence ID" value="NZ_SNXO01000010.1"/>
</dbReference>
<dbReference type="Pfam" id="PF00512">
    <property type="entry name" value="HisKA"/>
    <property type="match status" value="1"/>
</dbReference>
<dbReference type="GO" id="GO:0005886">
    <property type="term" value="C:plasma membrane"/>
    <property type="evidence" value="ECO:0007669"/>
    <property type="project" value="UniProtKB-SubCell"/>
</dbReference>
<dbReference type="CDD" id="cd00082">
    <property type="entry name" value="HisKA"/>
    <property type="match status" value="1"/>
</dbReference>
<dbReference type="FunFam" id="1.10.287.130:FF:000001">
    <property type="entry name" value="Two-component sensor histidine kinase"/>
    <property type="match status" value="1"/>
</dbReference>
<comment type="subcellular location">
    <subcellularLocation>
        <location evidence="2">Cell membrane</location>
        <topology evidence="2">Multi-pass membrane protein</topology>
    </subcellularLocation>
</comment>
<evidence type="ECO:0000256" key="11">
    <source>
        <dbReference type="ARBA" id="ARBA00022989"/>
    </source>
</evidence>
<evidence type="ECO:0000313" key="17">
    <source>
        <dbReference type="EMBL" id="TDP57744.1"/>
    </source>
</evidence>